<reference evidence="9 10" key="1">
    <citation type="submission" date="2022-05" db="EMBL/GenBank/DDBJ databases">
        <authorList>
            <consortium name="Genoscope - CEA"/>
            <person name="William W."/>
        </authorList>
    </citation>
    <scope>NUCLEOTIDE SEQUENCE [LARGE SCALE GENOMIC DNA]</scope>
</reference>
<feature type="domain" description="CWH43-like N-terminal" evidence="8">
    <location>
        <begin position="12"/>
        <end position="245"/>
    </location>
</feature>
<feature type="transmembrane region" description="Helical" evidence="6">
    <location>
        <begin position="215"/>
        <end position="237"/>
    </location>
</feature>
<dbReference type="InterPro" id="IPR019402">
    <property type="entry name" value="CWH43_N"/>
</dbReference>
<evidence type="ECO:0000256" key="1">
    <source>
        <dbReference type="ARBA" id="ARBA00004127"/>
    </source>
</evidence>
<keyword evidence="10" id="KW-1185">Reference proteome</keyword>
<evidence type="ECO:0000256" key="4">
    <source>
        <dbReference type="ARBA" id="ARBA00022989"/>
    </source>
</evidence>
<dbReference type="InterPro" id="IPR050911">
    <property type="entry name" value="DRAM/TMEM150_Autophagy_Mod"/>
</dbReference>
<keyword evidence="4 6" id="KW-1133">Transmembrane helix</keyword>
<sequence length="258" mass="29327">MPWRQWPRCGLGWLCILLVICCSVTVVSSYCVALSYGHIYPFLPAISETGVLFPEKYVFRELANLSAFLFISNAFVRFMQYKLVAEQYPEDNVKLHRLNKLAFVVAILAGLGMTLVANFEIEKDWSIHDVGAMTAFISGLTFCWLQCAMSYKLKDHGVINSSAVCHSRAMLSLMITLCVAIFAAFQTKANLEWALARPRYHFLAKLKWGPQDPGYLFHVISSLAEWSMCGGMLLFMLTFTYEFQQIVITSDISSTEYW</sequence>
<keyword evidence="5 6" id="KW-0472">Membrane</keyword>
<evidence type="ECO:0000256" key="6">
    <source>
        <dbReference type="SAM" id="Phobius"/>
    </source>
</evidence>
<evidence type="ECO:0000313" key="9">
    <source>
        <dbReference type="EMBL" id="CAH3175035.1"/>
    </source>
</evidence>
<dbReference type="PANTHER" id="PTHR21324:SF2">
    <property type="entry name" value="EG:22E5.9 PROTEIN"/>
    <property type="match status" value="1"/>
</dbReference>
<feature type="transmembrane region" description="Helical" evidence="6">
    <location>
        <begin position="131"/>
        <end position="151"/>
    </location>
</feature>
<feature type="transmembrane region" description="Helical" evidence="6">
    <location>
        <begin position="62"/>
        <end position="80"/>
    </location>
</feature>
<feature type="chain" id="PRO_5045358916" description="CWH43-like N-terminal domain-containing protein" evidence="7">
    <location>
        <begin position="30"/>
        <end position="258"/>
    </location>
</feature>
<evidence type="ECO:0000256" key="7">
    <source>
        <dbReference type="SAM" id="SignalP"/>
    </source>
</evidence>
<feature type="signal peptide" evidence="7">
    <location>
        <begin position="1"/>
        <end position="29"/>
    </location>
</feature>
<protein>
    <recommendedName>
        <fullName evidence="8">CWH43-like N-terminal domain-containing protein</fullName>
    </recommendedName>
</protein>
<dbReference type="Pfam" id="PF10277">
    <property type="entry name" value="Frag1"/>
    <property type="match status" value="1"/>
</dbReference>
<keyword evidence="3 6" id="KW-0812">Transmembrane</keyword>
<accession>A0ABN8RA99</accession>
<keyword evidence="7" id="KW-0732">Signal</keyword>
<feature type="transmembrane region" description="Helical" evidence="6">
    <location>
        <begin position="101"/>
        <end position="119"/>
    </location>
</feature>
<comment type="caution">
    <text evidence="9">The sequence shown here is derived from an EMBL/GenBank/DDBJ whole genome shotgun (WGS) entry which is preliminary data.</text>
</comment>
<dbReference type="EMBL" id="CALNXK010000196">
    <property type="protein sequence ID" value="CAH3175035.1"/>
    <property type="molecule type" value="Genomic_DNA"/>
</dbReference>
<evidence type="ECO:0000256" key="2">
    <source>
        <dbReference type="ARBA" id="ARBA00006565"/>
    </source>
</evidence>
<dbReference type="PANTHER" id="PTHR21324">
    <property type="entry name" value="FASTING-INDUCIBLE INTEGRAL MEMBRANE PROTEIN TM6P1-RELATED"/>
    <property type="match status" value="1"/>
</dbReference>
<comment type="similarity">
    <text evidence="2">Belongs to the DRAM/TMEM150 family.</text>
</comment>
<evidence type="ECO:0000259" key="8">
    <source>
        <dbReference type="Pfam" id="PF10277"/>
    </source>
</evidence>
<evidence type="ECO:0000256" key="5">
    <source>
        <dbReference type="ARBA" id="ARBA00023136"/>
    </source>
</evidence>
<comment type="subcellular location">
    <subcellularLocation>
        <location evidence="1">Endomembrane system</location>
        <topology evidence="1">Multi-pass membrane protein</topology>
    </subcellularLocation>
</comment>
<gene>
    <name evidence="9" type="ORF">PLOB_00015653</name>
</gene>
<feature type="transmembrane region" description="Helical" evidence="6">
    <location>
        <begin position="163"/>
        <end position="185"/>
    </location>
</feature>
<organism evidence="9 10">
    <name type="scientific">Porites lobata</name>
    <dbReference type="NCBI Taxonomy" id="104759"/>
    <lineage>
        <taxon>Eukaryota</taxon>
        <taxon>Metazoa</taxon>
        <taxon>Cnidaria</taxon>
        <taxon>Anthozoa</taxon>
        <taxon>Hexacorallia</taxon>
        <taxon>Scleractinia</taxon>
        <taxon>Fungiina</taxon>
        <taxon>Poritidae</taxon>
        <taxon>Porites</taxon>
    </lineage>
</organism>
<evidence type="ECO:0000256" key="3">
    <source>
        <dbReference type="ARBA" id="ARBA00022692"/>
    </source>
</evidence>
<dbReference type="Proteomes" id="UP001159405">
    <property type="component" value="Unassembled WGS sequence"/>
</dbReference>
<proteinExistence type="inferred from homology"/>
<name>A0ABN8RA99_9CNID</name>
<evidence type="ECO:0000313" key="10">
    <source>
        <dbReference type="Proteomes" id="UP001159405"/>
    </source>
</evidence>